<organism evidence="1 2">
    <name type="scientific">Actinokineospora auranticolor</name>
    <dbReference type="NCBI Taxonomy" id="155976"/>
    <lineage>
        <taxon>Bacteria</taxon>
        <taxon>Bacillati</taxon>
        <taxon>Actinomycetota</taxon>
        <taxon>Actinomycetes</taxon>
        <taxon>Pseudonocardiales</taxon>
        <taxon>Pseudonocardiaceae</taxon>
        <taxon>Actinokineospora</taxon>
    </lineage>
</organism>
<evidence type="ECO:0000313" key="2">
    <source>
        <dbReference type="Proteomes" id="UP000239203"/>
    </source>
</evidence>
<dbReference type="AlphaFoldDB" id="A0A2S6H0A8"/>
<keyword evidence="2" id="KW-1185">Reference proteome</keyword>
<dbReference type="Proteomes" id="UP000239203">
    <property type="component" value="Unassembled WGS sequence"/>
</dbReference>
<reference evidence="1 2" key="1">
    <citation type="submission" date="2018-02" db="EMBL/GenBank/DDBJ databases">
        <title>Genomic Encyclopedia of Archaeal and Bacterial Type Strains, Phase II (KMG-II): from individual species to whole genera.</title>
        <authorList>
            <person name="Goeker M."/>
        </authorList>
    </citation>
    <scope>NUCLEOTIDE SEQUENCE [LARGE SCALE GENOMIC DNA]</scope>
    <source>
        <strain evidence="1 2">YU 961-1</strain>
    </source>
</reference>
<sequence>MGQHITFDETKYNQLIAVLDDMEHDLLHEATESPTNPLDGDFELQPGTQKWDAALDLVNKGKGFGGSVEQQNEKMRQAIVRFRNALVAAKDVFKETDDLAQYDITRFVAEYPDFNTGGRA</sequence>
<gene>
    <name evidence="1" type="ORF">CLV40_101101</name>
</gene>
<dbReference type="EMBL" id="PTIX01000001">
    <property type="protein sequence ID" value="PPK70915.1"/>
    <property type="molecule type" value="Genomic_DNA"/>
</dbReference>
<evidence type="ECO:0008006" key="3">
    <source>
        <dbReference type="Google" id="ProtNLM"/>
    </source>
</evidence>
<name>A0A2S6H0A8_9PSEU</name>
<accession>A0A2S6H0A8</accession>
<comment type="caution">
    <text evidence="1">The sequence shown here is derived from an EMBL/GenBank/DDBJ whole genome shotgun (WGS) entry which is preliminary data.</text>
</comment>
<dbReference type="OrthoDB" id="3691423at2"/>
<dbReference type="RefSeq" id="WP_104475813.1">
    <property type="nucleotide sequence ID" value="NZ_CP154825.1"/>
</dbReference>
<proteinExistence type="predicted"/>
<protein>
    <recommendedName>
        <fullName evidence="3">Excreted virulence factor EspC (Type VII ESX diderm)</fullName>
    </recommendedName>
</protein>
<evidence type="ECO:0000313" key="1">
    <source>
        <dbReference type="EMBL" id="PPK70915.1"/>
    </source>
</evidence>